<feature type="transmembrane region" description="Helical" evidence="1">
    <location>
        <begin position="12"/>
        <end position="33"/>
    </location>
</feature>
<evidence type="ECO:0000313" key="2">
    <source>
        <dbReference type="EMBL" id="MFD2890996.1"/>
    </source>
</evidence>
<protein>
    <submittedName>
        <fullName evidence="2">Uncharacterized protein</fullName>
    </submittedName>
</protein>
<dbReference type="Proteomes" id="UP001597534">
    <property type="component" value="Unassembled WGS sequence"/>
</dbReference>
<proteinExistence type="predicted"/>
<keyword evidence="1" id="KW-1133">Transmembrane helix</keyword>
<reference evidence="3" key="1">
    <citation type="journal article" date="2019" name="Int. J. Syst. Evol. Microbiol.">
        <title>The Global Catalogue of Microorganisms (GCM) 10K type strain sequencing project: providing services to taxonomists for standard genome sequencing and annotation.</title>
        <authorList>
            <consortium name="The Broad Institute Genomics Platform"/>
            <consortium name="The Broad Institute Genome Sequencing Center for Infectious Disease"/>
            <person name="Wu L."/>
            <person name="Ma J."/>
        </authorList>
    </citation>
    <scope>NUCLEOTIDE SEQUENCE [LARGE SCALE GENOMIC DNA]</scope>
    <source>
        <strain evidence="3">KCTC 22671</strain>
    </source>
</reference>
<dbReference type="EMBL" id="JBHUPC010000010">
    <property type="protein sequence ID" value="MFD2890996.1"/>
    <property type="molecule type" value="Genomic_DNA"/>
</dbReference>
<feature type="transmembrane region" description="Helical" evidence="1">
    <location>
        <begin position="54"/>
        <end position="78"/>
    </location>
</feature>
<keyword evidence="1" id="KW-0472">Membrane</keyword>
<keyword evidence="3" id="KW-1185">Reference proteome</keyword>
<gene>
    <name evidence="2" type="ORF">ACFS5J_03100</name>
</gene>
<sequence length="176" mass="19885">MELTTKEIFGLLHGIVLGSLFLLSFGASFVWLRSYNQELLSEEGRIIRNKRMQAVIWFLALMCWFTVISGTFITYPWYRAVPKEGDLLINYPQALLKASKNTSSWHSFGMEWKEHIGWLSPFIFTAVAYIASMSGETIAKNEYLRKALMLLLSLAFISVAVAALLGALITKKAPII</sequence>
<evidence type="ECO:0000313" key="3">
    <source>
        <dbReference type="Proteomes" id="UP001597534"/>
    </source>
</evidence>
<organism evidence="2 3">
    <name type="scientific">Flavobacterium chuncheonense</name>
    <dbReference type="NCBI Taxonomy" id="2026653"/>
    <lineage>
        <taxon>Bacteria</taxon>
        <taxon>Pseudomonadati</taxon>
        <taxon>Bacteroidota</taxon>
        <taxon>Flavobacteriia</taxon>
        <taxon>Flavobacteriales</taxon>
        <taxon>Flavobacteriaceae</taxon>
        <taxon>Flavobacterium</taxon>
    </lineage>
</organism>
<feature type="transmembrane region" description="Helical" evidence="1">
    <location>
        <begin position="147"/>
        <end position="169"/>
    </location>
</feature>
<evidence type="ECO:0000256" key="1">
    <source>
        <dbReference type="SAM" id="Phobius"/>
    </source>
</evidence>
<keyword evidence="1" id="KW-0812">Transmembrane</keyword>
<feature type="transmembrane region" description="Helical" evidence="1">
    <location>
        <begin position="116"/>
        <end position="135"/>
    </location>
</feature>
<dbReference type="RefSeq" id="WP_379810523.1">
    <property type="nucleotide sequence ID" value="NZ_JBHUPC010000010.1"/>
</dbReference>
<accession>A0ABW5YIV3</accession>
<comment type="caution">
    <text evidence="2">The sequence shown here is derived from an EMBL/GenBank/DDBJ whole genome shotgun (WGS) entry which is preliminary data.</text>
</comment>
<name>A0ABW5YIV3_9FLAO</name>